<evidence type="ECO:0000313" key="1">
    <source>
        <dbReference type="EMBL" id="MBC3906235.1"/>
    </source>
</evidence>
<dbReference type="EMBL" id="JACOFX010000001">
    <property type="protein sequence ID" value="MBC3906235.1"/>
    <property type="molecule type" value="Genomic_DNA"/>
</dbReference>
<accession>A0ABR6Z4G5</accession>
<name>A0ABR6Z4G5_9BURK</name>
<gene>
    <name evidence="1" type="ORF">H8L47_01505</name>
</gene>
<sequence length="275" mass="30983">MPTLYAWAKPAFFNGSLMDHTWVTDYDNRTQKYLDINEVVANGKNYWYAWGDYHILGSTPLLTDGFVCGGDGSLPLAKCLCLPNVPSKQNHLARGTIFNYGIEGVCHQLTNQILAATDSKLLVTKVRGYILTTMFFGDYGKSEDKFWNSKYTGCSSQPDSYRSDLMSFKEVQMNRHVDTFETRARSILSGKSNHHKLNKLLELRRAQQSYLHSLSDKIDSEKISYPSAEELNAKYNEFLSQAADLLGPAAFQSIFDFPPDTVVKLVDESQLKSAA</sequence>
<dbReference type="RefSeq" id="WP_186951472.1">
    <property type="nucleotide sequence ID" value="NZ_JACOFX010000001.1"/>
</dbReference>
<keyword evidence="2" id="KW-1185">Reference proteome</keyword>
<dbReference type="Proteomes" id="UP000646911">
    <property type="component" value="Unassembled WGS sequence"/>
</dbReference>
<comment type="caution">
    <text evidence="1">The sequence shown here is derived from an EMBL/GenBank/DDBJ whole genome shotgun (WGS) entry which is preliminary data.</text>
</comment>
<evidence type="ECO:0000313" key="2">
    <source>
        <dbReference type="Proteomes" id="UP000646911"/>
    </source>
</evidence>
<proteinExistence type="predicted"/>
<protein>
    <submittedName>
        <fullName evidence="1">Uncharacterized protein</fullName>
    </submittedName>
</protein>
<organism evidence="1 2">
    <name type="scientific">Undibacterium umbellatum</name>
    <dbReference type="NCBI Taxonomy" id="2762300"/>
    <lineage>
        <taxon>Bacteria</taxon>
        <taxon>Pseudomonadati</taxon>
        <taxon>Pseudomonadota</taxon>
        <taxon>Betaproteobacteria</taxon>
        <taxon>Burkholderiales</taxon>
        <taxon>Oxalobacteraceae</taxon>
        <taxon>Undibacterium</taxon>
    </lineage>
</organism>
<reference evidence="1 2" key="1">
    <citation type="submission" date="2020-08" db="EMBL/GenBank/DDBJ databases">
        <title>Novel species isolated from subtropical streams in China.</title>
        <authorList>
            <person name="Lu H."/>
        </authorList>
    </citation>
    <scope>NUCLEOTIDE SEQUENCE [LARGE SCALE GENOMIC DNA]</scope>
    <source>
        <strain evidence="1 2">NL8W</strain>
    </source>
</reference>